<dbReference type="EMBL" id="KE346294">
    <property type="protein sequence ID" value="EXC32237.1"/>
    <property type="molecule type" value="Genomic_DNA"/>
</dbReference>
<feature type="region of interest" description="Disordered" evidence="1">
    <location>
        <begin position="1"/>
        <end position="47"/>
    </location>
</feature>
<keyword evidence="3" id="KW-1185">Reference proteome</keyword>
<dbReference type="Proteomes" id="UP000030645">
    <property type="component" value="Unassembled WGS sequence"/>
</dbReference>
<sequence length="71" mass="7852">MKFTDAGSVNPRRRDGHPNDGVTWPESRSFARQRSVRAAGRNRKRSSPEILSYSGYRRSSEAAAVAGRGCI</sequence>
<dbReference type="AlphaFoldDB" id="W9SJT8"/>
<evidence type="ECO:0000313" key="2">
    <source>
        <dbReference type="EMBL" id="EXC32237.1"/>
    </source>
</evidence>
<proteinExistence type="predicted"/>
<gene>
    <name evidence="2" type="ORF">L484_004740</name>
</gene>
<accession>W9SJT8</accession>
<name>W9SJT8_9ROSA</name>
<evidence type="ECO:0000313" key="3">
    <source>
        <dbReference type="Proteomes" id="UP000030645"/>
    </source>
</evidence>
<protein>
    <submittedName>
        <fullName evidence="2">Uncharacterized protein</fullName>
    </submittedName>
</protein>
<organism evidence="2 3">
    <name type="scientific">Morus notabilis</name>
    <dbReference type="NCBI Taxonomy" id="981085"/>
    <lineage>
        <taxon>Eukaryota</taxon>
        <taxon>Viridiplantae</taxon>
        <taxon>Streptophyta</taxon>
        <taxon>Embryophyta</taxon>
        <taxon>Tracheophyta</taxon>
        <taxon>Spermatophyta</taxon>
        <taxon>Magnoliopsida</taxon>
        <taxon>eudicotyledons</taxon>
        <taxon>Gunneridae</taxon>
        <taxon>Pentapetalae</taxon>
        <taxon>rosids</taxon>
        <taxon>fabids</taxon>
        <taxon>Rosales</taxon>
        <taxon>Moraceae</taxon>
        <taxon>Moreae</taxon>
        <taxon>Morus</taxon>
    </lineage>
</organism>
<evidence type="ECO:0000256" key="1">
    <source>
        <dbReference type="SAM" id="MobiDB-lite"/>
    </source>
</evidence>
<reference evidence="3" key="1">
    <citation type="submission" date="2013-01" db="EMBL/GenBank/DDBJ databases">
        <title>Draft Genome Sequence of a Mulberry Tree, Morus notabilis C.K. Schneid.</title>
        <authorList>
            <person name="He N."/>
            <person name="Zhao S."/>
        </authorList>
    </citation>
    <scope>NUCLEOTIDE SEQUENCE</scope>
</reference>